<dbReference type="Pfam" id="PF00881">
    <property type="entry name" value="Nitroreductase"/>
    <property type="match status" value="1"/>
</dbReference>
<organism evidence="3 4">
    <name type="scientific">Planobispora longispora</name>
    <dbReference type="NCBI Taxonomy" id="28887"/>
    <lineage>
        <taxon>Bacteria</taxon>
        <taxon>Bacillati</taxon>
        <taxon>Actinomycetota</taxon>
        <taxon>Actinomycetes</taxon>
        <taxon>Streptosporangiales</taxon>
        <taxon>Streptosporangiaceae</taxon>
        <taxon>Planobispora</taxon>
    </lineage>
</organism>
<dbReference type="InterPro" id="IPR029479">
    <property type="entry name" value="Nitroreductase"/>
</dbReference>
<protein>
    <recommendedName>
        <fullName evidence="2">Nitroreductase domain-containing protein</fullName>
    </recommendedName>
</protein>
<accession>A0A8J3REZ9</accession>
<dbReference type="SUPFAM" id="SSF55469">
    <property type="entry name" value="FMN-dependent nitroreductase-like"/>
    <property type="match status" value="2"/>
</dbReference>
<dbReference type="Proteomes" id="UP000616724">
    <property type="component" value="Unassembled WGS sequence"/>
</dbReference>
<dbReference type="EMBL" id="BOOH01000014">
    <property type="protein sequence ID" value="GIH75041.1"/>
    <property type="molecule type" value="Genomic_DNA"/>
</dbReference>
<evidence type="ECO:0000259" key="2">
    <source>
        <dbReference type="Pfam" id="PF00881"/>
    </source>
</evidence>
<dbReference type="GO" id="GO:0016491">
    <property type="term" value="F:oxidoreductase activity"/>
    <property type="evidence" value="ECO:0007669"/>
    <property type="project" value="InterPro"/>
</dbReference>
<dbReference type="AlphaFoldDB" id="A0A8J3REZ9"/>
<dbReference type="InterPro" id="IPR000415">
    <property type="entry name" value="Nitroreductase-like"/>
</dbReference>
<feature type="domain" description="Nitroreductase" evidence="2">
    <location>
        <begin position="242"/>
        <end position="326"/>
    </location>
</feature>
<gene>
    <name evidence="3" type="ORF">Plo01_14700</name>
</gene>
<evidence type="ECO:0000313" key="3">
    <source>
        <dbReference type="EMBL" id="GIH75041.1"/>
    </source>
</evidence>
<feature type="region of interest" description="Disordered" evidence="1">
    <location>
        <begin position="338"/>
        <end position="369"/>
    </location>
</feature>
<keyword evidence="4" id="KW-1185">Reference proteome</keyword>
<evidence type="ECO:0000256" key="1">
    <source>
        <dbReference type="SAM" id="MobiDB-lite"/>
    </source>
</evidence>
<reference evidence="3 4" key="1">
    <citation type="submission" date="2021-01" db="EMBL/GenBank/DDBJ databases">
        <title>Whole genome shotgun sequence of Planobispora longispora NBRC 13918.</title>
        <authorList>
            <person name="Komaki H."/>
            <person name="Tamura T."/>
        </authorList>
    </citation>
    <scope>NUCLEOTIDE SEQUENCE [LARGE SCALE GENOMIC DNA]</scope>
    <source>
        <strain evidence="3 4">NBRC 13918</strain>
    </source>
</reference>
<name>A0A8J3REZ9_9ACTN</name>
<dbReference type="Gene3D" id="3.40.109.10">
    <property type="entry name" value="NADH Oxidase"/>
    <property type="match status" value="2"/>
</dbReference>
<proteinExistence type="predicted"/>
<feature type="compositionally biased region" description="Gly residues" evidence="1">
    <location>
        <begin position="352"/>
        <end position="363"/>
    </location>
</feature>
<evidence type="ECO:0000313" key="4">
    <source>
        <dbReference type="Proteomes" id="UP000616724"/>
    </source>
</evidence>
<sequence>MRELLRLSLAAAGPAVGSVRLRRVPSAGARYPVDAHVLTSGGRFFYDPLGDDLTGRGSGPAPAGGALIVLALVPERTERKYGSRSLPSLLLDLGHALGAVAAAAAVLGVGCRVLLETDGSTLERLTGPVEGYPLAAAWVGDGPPPALAEAGRRRGAARSWSHPDLARLGPGTRDAVWEAPETAHVETETITRRRSAFPPFTGEVDPAPLLAGTRLVAALPDGLYDATGLVGRGDARPALAVWAHGQPFLADAAAVLLYTTPHAAAERTGWLAYRVACLRAGMAVHRVLLLAQARGLRARAIGSWGEADLGAALGGTPGERVIVHGAVVGPGGDGACRDGANGANGAHRDDGVGSGTDAGGPAGPGRDAK</sequence>
<comment type="caution">
    <text evidence="3">The sequence shown here is derived from an EMBL/GenBank/DDBJ whole genome shotgun (WGS) entry which is preliminary data.</text>
</comment>